<dbReference type="PANTHER" id="PTHR35218">
    <property type="entry name" value="RNASE H DOMAIN-CONTAINING PROTEIN"/>
    <property type="match status" value="1"/>
</dbReference>
<sequence length="177" mass="20356">MKLLSWNCRGSAWSGFVLQSLFYISTFCLDLFCIVDSRVSRDQADCLVQRLGFSSSFCIPSSIGQCGGIILMWNPSMLNISILNYHEHYIHYEIQELSTKKVWLTTFVYAYLQKAKQETMWTDLISSKPVSNIPWLLLVDFNNICSLNEKMGGSQVFTPAMIKFNKFLNDCEVFVEI</sequence>
<dbReference type="Proteomes" id="UP001054821">
    <property type="component" value="Chromosome 6"/>
</dbReference>
<dbReference type="Gene3D" id="3.60.10.10">
    <property type="entry name" value="Endonuclease/exonuclease/phosphatase"/>
    <property type="match status" value="1"/>
</dbReference>
<comment type="caution">
    <text evidence="1">The sequence shown here is derived from an EMBL/GenBank/DDBJ whole genome shotgun (WGS) entry which is preliminary data.</text>
</comment>
<organism evidence="1 2">
    <name type="scientific">Prunus dulcis</name>
    <name type="common">Almond</name>
    <name type="synonym">Amygdalus dulcis</name>
    <dbReference type="NCBI Taxonomy" id="3755"/>
    <lineage>
        <taxon>Eukaryota</taxon>
        <taxon>Viridiplantae</taxon>
        <taxon>Streptophyta</taxon>
        <taxon>Embryophyta</taxon>
        <taxon>Tracheophyta</taxon>
        <taxon>Spermatophyta</taxon>
        <taxon>Magnoliopsida</taxon>
        <taxon>eudicotyledons</taxon>
        <taxon>Gunneridae</taxon>
        <taxon>Pentapetalae</taxon>
        <taxon>rosids</taxon>
        <taxon>fabids</taxon>
        <taxon>Rosales</taxon>
        <taxon>Rosaceae</taxon>
        <taxon>Amygdaloideae</taxon>
        <taxon>Amygdaleae</taxon>
        <taxon>Prunus</taxon>
    </lineage>
</organism>
<dbReference type="SUPFAM" id="SSF56219">
    <property type="entry name" value="DNase I-like"/>
    <property type="match status" value="1"/>
</dbReference>
<dbReference type="InterPro" id="IPR036691">
    <property type="entry name" value="Endo/exonu/phosph_ase_sf"/>
</dbReference>
<proteinExistence type="predicted"/>
<name>A0AAD4YVB3_PRUDU</name>
<accession>A0AAD4YVB3</accession>
<reference evidence="1 2" key="1">
    <citation type="journal article" date="2022" name="G3 (Bethesda)">
        <title>Whole-genome sequence and methylome profiling of the almond [Prunus dulcis (Mill.) D.A. Webb] cultivar 'Nonpareil'.</title>
        <authorList>
            <person name="D'Amico-Willman K.M."/>
            <person name="Ouma W.Z."/>
            <person name="Meulia T."/>
            <person name="Sideli G.M."/>
            <person name="Gradziel T.M."/>
            <person name="Fresnedo-Ramirez J."/>
        </authorList>
    </citation>
    <scope>NUCLEOTIDE SEQUENCE [LARGE SCALE GENOMIC DNA]</scope>
    <source>
        <strain evidence="1">Clone GOH B32 T37-40</strain>
    </source>
</reference>
<evidence type="ECO:0000313" key="1">
    <source>
        <dbReference type="EMBL" id="KAI5323752.1"/>
    </source>
</evidence>
<gene>
    <name evidence="1" type="ORF">L3X38_032824</name>
</gene>
<dbReference type="PANTHER" id="PTHR35218:SF7">
    <property type="entry name" value="ENDONUCLEASE_EXONUCLEASE_PHOSPHATASE"/>
    <property type="match status" value="1"/>
</dbReference>
<dbReference type="EMBL" id="JAJFAZ020000006">
    <property type="protein sequence ID" value="KAI5323752.1"/>
    <property type="molecule type" value="Genomic_DNA"/>
</dbReference>
<keyword evidence="2" id="KW-1185">Reference proteome</keyword>
<protein>
    <submittedName>
        <fullName evidence="1">Uncharacterized protein</fullName>
    </submittedName>
</protein>
<dbReference type="AlphaFoldDB" id="A0AAD4YVB3"/>
<evidence type="ECO:0000313" key="2">
    <source>
        <dbReference type="Proteomes" id="UP001054821"/>
    </source>
</evidence>